<evidence type="ECO:0000259" key="8">
    <source>
        <dbReference type="SMART" id="SM00738"/>
    </source>
</evidence>
<sequence length="181" mass="20759">MAKQTLNLGRRWYVLHTYSGYEENVKHNLEQRIDSFDMNDKIFGVLVPKEKKIKIKNGKRTVIEEKIFPGYVLVEMVVTDDSWYVVRNTPNVTGFIGSGTTPTPIDQKEVDTLMDRVSKEEPQHKIDVEINDVVRITDGPFKNFEGKISEVDGERGKIKVMVTMFGRETPVELDALQAKKI</sequence>
<dbReference type="InterPro" id="IPR015869">
    <property type="entry name" value="Transcrpt_antiterm_NusG_bac_CS"/>
</dbReference>
<accession>A0A2M6W6K3</accession>
<keyword evidence="4 5" id="KW-0804">Transcription</keyword>
<dbReference type="FunFam" id="3.30.70.940:FF:000002">
    <property type="entry name" value="Transcription termination/antitermination protein NusG"/>
    <property type="match status" value="1"/>
</dbReference>
<dbReference type="GO" id="GO:0006353">
    <property type="term" value="P:DNA-templated transcription termination"/>
    <property type="evidence" value="ECO:0007669"/>
    <property type="project" value="UniProtKB-UniRule"/>
</dbReference>
<keyword evidence="3 5" id="KW-0805">Transcription regulation</keyword>
<evidence type="ECO:0000256" key="4">
    <source>
        <dbReference type="ARBA" id="ARBA00023163"/>
    </source>
</evidence>
<keyword evidence="1 5" id="KW-0806">Transcription termination</keyword>
<evidence type="ECO:0000256" key="7">
    <source>
        <dbReference type="RuleBase" id="RU000538"/>
    </source>
</evidence>
<dbReference type="SMART" id="SM00738">
    <property type="entry name" value="NGN"/>
    <property type="match status" value="1"/>
</dbReference>
<proteinExistence type="inferred from homology"/>
<dbReference type="InterPro" id="IPR036735">
    <property type="entry name" value="NGN_dom_sf"/>
</dbReference>
<comment type="similarity">
    <text evidence="5 7">Belongs to the NusG family.</text>
</comment>
<dbReference type="GO" id="GO:0031564">
    <property type="term" value="P:transcription antitermination"/>
    <property type="evidence" value="ECO:0007669"/>
    <property type="project" value="UniProtKB-UniRule"/>
</dbReference>
<dbReference type="HAMAP" id="MF_00948">
    <property type="entry name" value="NusG"/>
    <property type="match status" value="1"/>
</dbReference>
<dbReference type="GO" id="GO:0005829">
    <property type="term" value="C:cytosol"/>
    <property type="evidence" value="ECO:0007669"/>
    <property type="project" value="TreeGrafter"/>
</dbReference>
<evidence type="ECO:0000256" key="5">
    <source>
        <dbReference type="HAMAP-Rule" id="MF_00948"/>
    </source>
</evidence>
<evidence type="ECO:0000256" key="6">
    <source>
        <dbReference type="NCBIfam" id="TIGR00922"/>
    </source>
</evidence>
<dbReference type="InterPro" id="IPR047050">
    <property type="entry name" value="NGN"/>
</dbReference>
<dbReference type="InterPro" id="IPR043425">
    <property type="entry name" value="NusG-like"/>
</dbReference>
<evidence type="ECO:0000256" key="1">
    <source>
        <dbReference type="ARBA" id="ARBA00022472"/>
    </source>
</evidence>
<dbReference type="PROSITE" id="PS01014">
    <property type="entry name" value="NUSG"/>
    <property type="match status" value="1"/>
</dbReference>
<dbReference type="InterPro" id="IPR001062">
    <property type="entry name" value="Transcrpt_antiterm_NusG"/>
</dbReference>
<dbReference type="Proteomes" id="UP000231426">
    <property type="component" value="Unassembled WGS sequence"/>
</dbReference>
<dbReference type="GO" id="GO:0032784">
    <property type="term" value="P:regulation of DNA-templated transcription elongation"/>
    <property type="evidence" value="ECO:0007669"/>
    <property type="project" value="InterPro"/>
</dbReference>
<evidence type="ECO:0000256" key="2">
    <source>
        <dbReference type="ARBA" id="ARBA00022814"/>
    </source>
</evidence>
<protein>
    <recommendedName>
        <fullName evidence="5 6">Transcription termination/antitermination protein NusG</fullName>
    </recommendedName>
</protein>
<dbReference type="SUPFAM" id="SSF82679">
    <property type="entry name" value="N-utilization substance G protein NusG, N-terminal domain"/>
    <property type="match status" value="1"/>
</dbReference>
<evidence type="ECO:0000313" key="11">
    <source>
        <dbReference type="Proteomes" id="UP000231426"/>
    </source>
</evidence>
<dbReference type="SUPFAM" id="SSF50104">
    <property type="entry name" value="Translation proteins SH3-like domain"/>
    <property type="match status" value="1"/>
</dbReference>
<reference evidence="11" key="1">
    <citation type="submission" date="2017-09" db="EMBL/GenBank/DDBJ databases">
        <title>Depth-based differentiation of microbial function through sediment-hosted aquifers and enrichment of novel symbionts in the deep terrestrial subsurface.</title>
        <authorList>
            <person name="Probst A.J."/>
            <person name="Ladd B."/>
            <person name="Jarett J.K."/>
            <person name="Geller-Mcgrath D.E."/>
            <person name="Sieber C.M.K."/>
            <person name="Emerson J.B."/>
            <person name="Anantharaman K."/>
            <person name="Thomas B.C."/>
            <person name="Malmstrom R."/>
            <person name="Stieglmeier M."/>
            <person name="Klingl A."/>
            <person name="Woyke T."/>
            <person name="Ryan C.M."/>
            <person name="Banfield J.F."/>
        </authorList>
    </citation>
    <scope>NUCLEOTIDE SEQUENCE [LARGE SCALE GENOMIC DNA]</scope>
</reference>
<evidence type="ECO:0000259" key="9">
    <source>
        <dbReference type="SMART" id="SM00739"/>
    </source>
</evidence>
<dbReference type="PANTHER" id="PTHR30265">
    <property type="entry name" value="RHO-INTERACTING TRANSCRIPTION TERMINATION FACTOR NUSG"/>
    <property type="match status" value="1"/>
</dbReference>
<dbReference type="CDD" id="cd09891">
    <property type="entry name" value="NGN_Bact_1"/>
    <property type="match status" value="1"/>
</dbReference>
<dbReference type="FunFam" id="2.30.30.30:FF:000002">
    <property type="entry name" value="Transcription termination/antitermination factor NusG"/>
    <property type="match status" value="1"/>
</dbReference>
<gene>
    <name evidence="5" type="primary">nusG</name>
    <name evidence="10" type="ORF">COU29_01065</name>
</gene>
<dbReference type="EMBL" id="PFBV01000003">
    <property type="protein sequence ID" value="PIT88365.1"/>
    <property type="molecule type" value="Genomic_DNA"/>
</dbReference>
<dbReference type="InterPro" id="IPR006645">
    <property type="entry name" value="NGN-like_dom"/>
</dbReference>
<comment type="caution">
    <text evidence="10">The sequence shown here is derived from an EMBL/GenBank/DDBJ whole genome shotgun (WGS) entry which is preliminary data.</text>
</comment>
<dbReference type="Gene3D" id="2.30.30.30">
    <property type="match status" value="1"/>
</dbReference>
<feature type="domain" description="NusG-like N-terminal" evidence="8">
    <location>
        <begin position="9"/>
        <end position="117"/>
    </location>
</feature>
<dbReference type="SMART" id="SM00739">
    <property type="entry name" value="KOW"/>
    <property type="match status" value="1"/>
</dbReference>
<name>A0A2M6W6K3_9BACT</name>
<dbReference type="GO" id="GO:0006354">
    <property type="term" value="P:DNA-templated transcription elongation"/>
    <property type="evidence" value="ECO:0007669"/>
    <property type="project" value="UniProtKB-UniRule"/>
</dbReference>
<dbReference type="InterPro" id="IPR014722">
    <property type="entry name" value="Rib_uL2_dom2"/>
</dbReference>
<dbReference type="Pfam" id="PF02357">
    <property type="entry name" value="NusG"/>
    <property type="match status" value="1"/>
</dbReference>
<dbReference type="NCBIfam" id="TIGR00922">
    <property type="entry name" value="nusG"/>
    <property type="match status" value="1"/>
</dbReference>
<feature type="domain" description="KOW" evidence="9">
    <location>
        <begin position="127"/>
        <end position="154"/>
    </location>
</feature>
<evidence type="ECO:0000313" key="10">
    <source>
        <dbReference type="EMBL" id="PIT88365.1"/>
    </source>
</evidence>
<dbReference type="Pfam" id="PF00467">
    <property type="entry name" value="KOW"/>
    <property type="match status" value="1"/>
</dbReference>
<evidence type="ECO:0000256" key="3">
    <source>
        <dbReference type="ARBA" id="ARBA00023015"/>
    </source>
</evidence>
<dbReference type="AlphaFoldDB" id="A0A2M6W6K3"/>
<dbReference type="CDD" id="cd06091">
    <property type="entry name" value="KOW_NusG"/>
    <property type="match status" value="1"/>
</dbReference>
<dbReference type="PRINTS" id="PR00338">
    <property type="entry name" value="NUSGTNSCPFCT"/>
</dbReference>
<organism evidence="10 11">
    <name type="scientific">Candidatus Magasanikbacteria bacterium CG10_big_fil_rev_8_21_14_0_10_36_32</name>
    <dbReference type="NCBI Taxonomy" id="1974646"/>
    <lineage>
        <taxon>Bacteria</taxon>
        <taxon>Candidatus Magasanikiibacteriota</taxon>
    </lineage>
</organism>
<dbReference type="PANTHER" id="PTHR30265:SF2">
    <property type="entry name" value="TRANSCRIPTION TERMINATION_ANTITERMINATION PROTEIN NUSG"/>
    <property type="match status" value="1"/>
</dbReference>
<keyword evidence="2 5" id="KW-0889">Transcription antitermination</keyword>
<dbReference type="Gene3D" id="3.30.70.940">
    <property type="entry name" value="NusG, N-terminal domain"/>
    <property type="match status" value="1"/>
</dbReference>
<comment type="function">
    <text evidence="5 7">Participates in transcription elongation, termination and antitermination.</text>
</comment>
<dbReference type="InterPro" id="IPR008991">
    <property type="entry name" value="Translation_prot_SH3-like_sf"/>
</dbReference>
<dbReference type="InterPro" id="IPR005824">
    <property type="entry name" value="KOW"/>
</dbReference>